<dbReference type="GO" id="GO:0016491">
    <property type="term" value="F:oxidoreductase activity"/>
    <property type="evidence" value="ECO:0007669"/>
    <property type="project" value="UniProtKB-KW"/>
</dbReference>
<gene>
    <name evidence="2" type="ORF">Q4F19_07515</name>
</gene>
<dbReference type="Proteomes" id="UP001169764">
    <property type="component" value="Unassembled WGS sequence"/>
</dbReference>
<evidence type="ECO:0000259" key="1">
    <source>
        <dbReference type="SMART" id="SM00903"/>
    </source>
</evidence>
<accession>A0ABT8Y7C6</accession>
<keyword evidence="3" id="KW-1185">Reference proteome</keyword>
<dbReference type="InterPro" id="IPR002563">
    <property type="entry name" value="Flavin_Rdtase-like_dom"/>
</dbReference>
<dbReference type="SUPFAM" id="SSF50475">
    <property type="entry name" value="FMN-binding split barrel"/>
    <property type="match status" value="1"/>
</dbReference>
<dbReference type="InterPro" id="IPR012349">
    <property type="entry name" value="Split_barrel_FMN-bd"/>
</dbReference>
<sequence>MEEQYHFYRPADGHGLPHDPLNAIVGPRPIGWVSTVSEDGVVNLAPYSFFNAFNYRPPIIGFSSTSAKDSLRNVRATGEFVWNLATRPNADRMNATSEAVSPEVDEFALVGLTPQPSTIVAPPRVAESPVHFERVVSDIVRLRSHRGDAVDAWLVLGEVVGIHIQRKLLKDGIFDTFGAGIILRAGGPSAYLHVTPQGRFDIFRPGVKPEPTTRG</sequence>
<name>A0ABT8Y7C6_9SPHN</name>
<comment type="caution">
    <text evidence="2">The sequence shown here is derived from an EMBL/GenBank/DDBJ whole genome shotgun (WGS) entry which is preliminary data.</text>
</comment>
<evidence type="ECO:0000313" key="3">
    <source>
        <dbReference type="Proteomes" id="UP001169764"/>
    </source>
</evidence>
<dbReference type="Gene3D" id="2.30.110.10">
    <property type="entry name" value="Electron Transport, Fmn-binding Protein, Chain A"/>
    <property type="match status" value="1"/>
</dbReference>
<dbReference type="SMART" id="SM00903">
    <property type="entry name" value="Flavin_Reduct"/>
    <property type="match status" value="1"/>
</dbReference>
<protein>
    <submittedName>
        <fullName evidence="2">Flavin reductase family protein</fullName>
        <ecNumber evidence="2">1.5.1.-</ecNumber>
    </submittedName>
</protein>
<dbReference type="EMBL" id="JAUOTP010000003">
    <property type="protein sequence ID" value="MDO6414226.1"/>
    <property type="molecule type" value="Genomic_DNA"/>
</dbReference>
<feature type="domain" description="Flavin reductase like" evidence="1">
    <location>
        <begin position="25"/>
        <end position="176"/>
    </location>
</feature>
<dbReference type="EC" id="1.5.1.-" evidence="2"/>
<keyword evidence="2" id="KW-0560">Oxidoreductase</keyword>
<dbReference type="RefSeq" id="WP_303541269.1">
    <property type="nucleotide sequence ID" value="NZ_JAUOTP010000003.1"/>
</dbReference>
<proteinExistence type="predicted"/>
<evidence type="ECO:0000313" key="2">
    <source>
        <dbReference type="EMBL" id="MDO6414226.1"/>
    </source>
</evidence>
<reference evidence="2" key="1">
    <citation type="submission" date="2023-07" db="EMBL/GenBank/DDBJ databases">
        <authorList>
            <person name="Kim M."/>
        </authorList>
    </citation>
    <scope>NUCLEOTIDE SEQUENCE</scope>
    <source>
        <strain evidence="2">BIUV-7</strain>
    </source>
</reference>
<dbReference type="PANTHER" id="PTHR43812:SF2">
    <property type="entry name" value="FLAVIN REDUCTASE LIKE DOMAIN-CONTAINING PROTEIN"/>
    <property type="match status" value="1"/>
</dbReference>
<organism evidence="2 3">
    <name type="scientific">Sphingomonas natans</name>
    <dbReference type="NCBI Taxonomy" id="3063330"/>
    <lineage>
        <taxon>Bacteria</taxon>
        <taxon>Pseudomonadati</taxon>
        <taxon>Pseudomonadota</taxon>
        <taxon>Alphaproteobacteria</taxon>
        <taxon>Sphingomonadales</taxon>
        <taxon>Sphingomonadaceae</taxon>
        <taxon>Sphingomonas</taxon>
    </lineage>
</organism>
<dbReference type="PANTHER" id="PTHR43812">
    <property type="entry name" value="BLR2425 PROTEIN"/>
    <property type="match status" value="1"/>
</dbReference>
<dbReference type="Pfam" id="PF01613">
    <property type="entry name" value="Flavin_Reduct"/>
    <property type="match status" value="1"/>
</dbReference>